<dbReference type="PANTHER" id="PTHR40472:SF10">
    <property type="entry name" value="RAPUNZEL 5"/>
    <property type="match status" value="1"/>
</dbReference>
<reference evidence="1" key="1">
    <citation type="journal article" date="2023" name="Science">
        <title>Genome structures resolve the early diversification of teleost fishes.</title>
        <authorList>
            <person name="Parey E."/>
            <person name="Louis A."/>
            <person name="Montfort J."/>
            <person name="Bouchez O."/>
            <person name="Roques C."/>
            <person name="Iampietro C."/>
            <person name="Lluch J."/>
            <person name="Castinel A."/>
            <person name="Donnadieu C."/>
            <person name="Desvignes T."/>
            <person name="Floi Bucao C."/>
            <person name="Jouanno E."/>
            <person name="Wen M."/>
            <person name="Mejri S."/>
            <person name="Dirks R."/>
            <person name="Jansen H."/>
            <person name="Henkel C."/>
            <person name="Chen W.J."/>
            <person name="Zahm M."/>
            <person name="Cabau C."/>
            <person name="Klopp C."/>
            <person name="Thompson A.W."/>
            <person name="Robinson-Rechavi M."/>
            <person name="Braasch I."/>
            <person name="Lecointre G."/>
            <person name="Bobe J."/>
            <person name="Postlethwait J.H."/>
            <person name="Berthelot C."/>
            <person name="Roest Crollius H."/>
            <person name="Guiguen Y."/>
        </authorList>
    </citation>
    <scope>NUCLEOTIDE SEQUENCE</scope>
    <source>
        <strain evidence="1">NC1722</strain>
    </source>
</reference>
<evidence type="ECO:0000313" key="2">
    <source>
        <dbReference type="Proteomes" id="UP001221898"/>
    </source>
</evidence>
<dbReference type="EMBL" id="JAINUG010000227">
    <property type="protein sequence ID" value="KAJ8386519.1"/>
    <property type="molecule type" value="Genomic_DNA"/>
</dbReference>
<proteinExistence type="predicted"/>
<sequence length="396" mass="44471">MNSAEEWILQHKGEIEKAVGMVGQGCEALASTVGKIHPVLEAVFLVSAKILDCPKSEEASYLQGQLQSLDRALTGIQDETRSIAREMQRASMNKQNFDYEAQVISQYEKFRDFLEARAEFREKSMEKFLVHFENLGGDLNLEALYNAVTGATGSGEPLLDTVVAVEQRSRRAVEKFCAGLKRLFVAGAVAIMAHAALRKRKGAVGQELLNTWQERLADVEERARAAVDDCARNFAKQAKVDVEQRLLAEEGVAVARLAHLLLAFLAEKYDWVTWSVSAVIHRGAFPWRCMAGKEYYGHGGSPDNFFDVLSRNSVMVLVSFSVEPRPIDKTRLWEQIQQRRLSGKMAAVARLLGDGLPECVVRAVSRYKEVAECNSFPEDCYFYEKHRRAYLCVHSK</sequence>
<dbReference type="Proteomes" id="UP001221898">
    <property type="component" value="Unassembled WGS sequence"/>
</dbReference>
<dbReference type="PANTHER" id="PTHR40472">
    <property type="entry name" value="RICIN B-TYPE LECTIN DOMAIN-CONTAINING PROTEIN"/>
    <property type="match status" value="1"/>
</dbReference>
<comment type="caution">
    <text evidence="1">The sequence shown here is derived from an EMBL/GenBank/DDBJ whole genome shotgun (WGS) entry which is preliminary data.</text>
</comment>
<accession>A0AAD7W890</accession>
<evidence type="ECO:0000313" key="1">
    <source>
        <dbReference type="EMBL" id="KAJ8386519.1"/>
    </source>
</evidence>
<dbReference type="AlphaFoldDB" id="A0AAD7W890"/>
<organism evidence="1 2">
    <name type="scientific">Aldrovandia affinis</name>
    <dbReference type="NCBI Taxonomy" id="143900"/>
    <lineage>
        <taxon>Eukaryota</taxon>
        <taxon>Metazoa</taxon>
        <taxon>Chordata</taxon>
        <taxon>Craniata</taxon>
        <taxon>Vertebrata</taxon>
        <taxon>Euteleostomi</taxon>
        <taxon>Actinopterygii</taxon>
        <taxon>Neopterygii</taxon>
        <taxon>Teleostei</taxon>
        <taxon>Notacanthiformes</taxon>
        <taxon>Halosauridae</taxon>
        <taxon>Aldrovandia</taxon>
    </lineage>
</organism>
<dbReference type="InterPro" id="IPR039051">
    <property type="entry name" value="SE-CTX-like"/>
</dbReference>
<protein>
    <submittedName>
        <fullName evidence="1">Uncharacterized protein</fullName>
    </submittedName>
</protein>
<name>A0AAD7W890_9TELE</name>
<gene>
    <name evidence="1" type="ORF">AAFF_G00169890</name>
</gene>
<keyword evidence="2" id="KW-1185">Reference proteome</keyword>